<dbReference type="Proteomes" id="UP001609176">
    <property type="component" value="Unassembled WGS sequence"/>
</dbReference>
<dbReference type="EMBL" id="JBIMSN010000126">
    <property type="protein sequence ID" value="MFH5231965.1"/>
    <property type="molecule type" value="Genomic_DNA"/>
</dbReference>
<dbReference type="SUPFAM" id="SSF51735">
    <property type="entry name" value="NAD(P)-binding Rossmann-fold domains"/>
    <property type="match status" value="1"/>
</dbReference>
<dbReference type="PROSITE" id="PS00061">
    <property type="entry name" value="ADH_SHORT"/>
    <property type="match status" value="1"/>
</dbReference>
<evidence type="ECO:0000313" key="4">
    <source>
        <dbReference type="EMBL" id="MFH5231965.1"/>
    </source>
</evidence>
<dbReference type="CDD" id="cd05233">
    <property type="entry name" value="SDR_c"/>
    <property type="match status" value="1"/>
</dbReference>
<comment type="caution">
    <text evidence="5">The sequence shown here is derived from an EMBL/GenBank/DDBJ whole genome shotgun (WGS) entry which is preliminary data.</text>
</comment>
<keyword evidence="7" id="KW-1185">Reference proteome</keyword>
<dbReference type="GO" id="GO:0016491">
    <property type="term" value="F:oxidoreductase activity"/>
    <property type="evidence" value="ECO:0007669"/>
    <property type="project" value="UniProtKB-KW"/>
</dbReference>
<dbReference type="PRINTS" id="PR00080">
    <property type="entry name" value="SDRFAMILY"/>
</dbReference>
<dbReference type="EMBL" id="JBIMSP010000012">
    <property type="protein sequence ID" value="MFH5242200.1"/>
    <property type="molecule type" value="Genomic_DNA"/>
</dbReference>
<evidence type="ECO:0000256" key="3">
    <source>
        <dbReference type="RuleBase" id="RU000363"/>
    </source>
</evidence>
<protein>
    <submittedName>
        <fullName evidence="5">SDR family NAD(P)-dependent oxidoreductase</fullName>
        <ecNumber evidence="5">1.-.-.-</ecNumber>
    </submittedName>
</protein>
<dbReference type="Pfam" id="PF00106">
    <property type="entry name" value="adh_short"/>
    <property type="match status" value="1"/>
</dbReference>
<dbReference type="InterPro" id="IPR036291">
    <property type="entry name" value="NAD(P)-bd_dom_sf"/>
</dbReference>
<comment type="similarity">
    <text evidence="1 3">Belongs to the short-chain dehydrogenases/reductases (SDR) family.</text>
</comment>
<dbReference type="PRINTS" id="PR00081">
    <property type="entry name" value="GDHRDH"/>
</dbReference>
<proteinExistence type="inferred from homology"/>
<dbReference type="Gene3D" id="3.40.50.720">
    <property type="entry name" value="NAD(P)-binding Rossmann-like Domain"/>
    <property type="match status" value="1"/>
</dbReference>
<dbReference type="PANTHER" id="PTHR42901:SF1">
    <property type="entry name" value="ALCOHOL DEHYDROGENASE"/>
    <property type="match status" value="1"/>
</dbReference>
<gene>
    <name evidence="5" type="ORF">ACHIPV_09925</name>
    <name evidence="4" type="ORF">ACHIRB_25840</name>
</gene>
<evidence type="ECO:0000313" key="5">
    <source>
        <dbReference type="EMBL" id="MFH5242200.1"/>
    </source>
</evidence>
<evidence type="ECO:0000256" key="1">
    <source>
        <dbReference type="ARBA" id="ARBA00006484"/>
    </source>
</evidence>
<dbReference type="RefSeq" id="WP_395124223.1">
    <property type="nucleotide sequence ID" value="NZ_JBIMSN010000126.1"/>
</dbReference>
<keyword evidence="2 5" id="KW-0560">Oxidoreductase</keyword>
<reference evidence="6 7" key="1">
    <citation type="submission" date="2024-10" db="EMBL/GenBank/DDBJ databases">
        <authorList>
            <person name="Riesco R."/>
        </authorList>
    </citation>
    <scope>NUCLEOTIDE SEQUENCE [LARGE SCALE GENOMIC DNA]</scope>
    <source>
        <strain evidence="5 6">NCIMB 15448</strain>
        <strain evidence="4 7">NCIMB 15450</strain>
    </source>
</reference>
<name>A0ABW7KJH7_9NOCA</name>
<sequence length="233" mass="24929">MSETKIALVTGASAGLGRALTEALVVDGWDVIATARGSDRLDRLRQELGPAVQPVHGDVSDPEHRTRIADVLKTRARLDLMVNNASELGPSPLPRLRRYPLDELARIFATNVIAPLAILQTALPYLRASNGVAINISSDAAVAAYEGWGGYGSSKAALDHVTAILAVENSDLRIYAFDPGDMRTQMHQAAFPGEDISDRPEPATVVPALLRLVAERPSSGRYTTAEWLAGAAR</sequence>
<dbReference type="Proteomes" id="UP001609219">
    <property type="component" value="Unassembled WGS sequence"/>
</dbReference>
<dbReference type="PANTHER" id="PTHR42901">
    <property type="entry name" value="ALCOHOL DEHYDROGENASE"/>
    <property type="match status" value="1"/>
</dbReference>
<accession>A0ABW7KJH7</accession>
<dbReference type="InterPro" id="IPR002347">
    <property type="entry name" value="SDR_fam"/>
</dbReference>
<evidence type="ECO:0000256" key="2">
    <source>
        <dbReference type="ARBA" id="ARBA00023002"/>
    </source>
</evidence>
<dbReference type="EC" id="1.-.-.-" evidence="5"/>
<evidence type="ECO:0000313" key="7">
    <source>
        <dbReference type="Proteomes" id="UP001609219"/>
    </source>
</evidence>
<evidence type="ECO:0000313" key="6">
    <source>
        <dbReference type="Proteomes" id="UP001609176"/>
    </source>
</evidence>
<dbReference type="InterPro" id="IPR020904">
    <property type="entry name" value="Sc_DH/Rdtase_CS"/>
</dbReference>
<organism evidence="5 6">
    <name type="scientific">Antrihabitans spumae</name>
    <dbReference type="NCBI Taxonomy" id="3373370"/>
    <lineage>
        <taxon>Bacteria</taxon>
        <taxon>Bacillati</taxon>
        <taxon>Actinomycetota</taxon>
        <taxon>Actinomycetes</taxon>
        <taxon>Mycobacteriales</taxon>
        <taxon>Nocardiaceae</taxon>
        <taxon>Antrihabitans</taxon>
    </lineage>
</organism>